<feature type="transmembrane region" description="Helical" evidence="6">
    <location>
        <begin position="28"/>
        <end position="51"/>
    </location>
</feature>
<sequence length="240" mass="26273">MSDAHTREPGASASPDNASPGRRLRGPLAVLAVFGIMGLMFVGAVVLPTVAMETEPALEVYGEMPAFRLRDQTGAVLSSEELRGHVVIASFLFTRCPTICPLIAMKMRRIQDRTSDAGAQIKLLSISVDPEHDTPEILADYADSYGADPQRWRFLTGEPDEVKRISEQGFMLGLQRQGELAGGIPDIVHSERLVLIDPALRIRGYYDASDAVRLERMLRDARRLIAESQGDAPESGDDAR</sequence>
<dbReference type="CDD" id="cd02968">
    <property type="entry name" value="SCO"/>
    <property type="match status" value="1"/>
</dbReference>
<dbReference type="Proteomes" id="UP000001880">
    <property type="component" value="Chromosome"/>
</dbReference>
<evidence type="ECO:0000259" key="7">
    <source>
        <dbReference type="PROSITE" id="PS51352"/>
    </source>
</evidence>
<dbReference type="AlphaFoldDB" id="D0LJV8"/>
<keyword evidence="9" id="KW-1185">Reference proteome</keyword>
<evidence type="ECO:0000313" key="8">
    <source>
        <dbReference type="EMBL" id="ACY18465.1"/>
    </source>
</evidence>
<dbReference type="Gene3D" id="3.40.30.10">
    <property type="entry name" value="Glutaredoxin"/>
    <property type="match status" value="1"/>
</dbReference>
<dbReference type="PROSITE" id="PS51352">
    <property type="entry name" value="THIOREDOXIN_2"/>
    <property type="match status" value="1"/>
</dbReference>
<dbReference type="KEGG" id="hoh:Hoch_5990"/>
<evidence type="ECO:0000256" key="1">
    <source>
        <dbReference type="ARBA" id="ARBA00010996"/>
    </source>
</evidence>
<evidence type="ECO:0000256" key="3">
    <source>
        <dbReference type="PIRSR" id="PIRSR603782-1"/>
    </source>
</evidence>
<dbReference type="STRING" id="502025.Hoch_5990"/>
<evidence type="ECO:0000256" key="5">
    <source>
        <dbReference type="SAM" id="MobiDB-lite"/>
    </source>
</evidence>
<dbReference type="EMBL" id="CP001804">
    <property type="protein sequence ID" value="ACY18465.1"/>
    <property type="molecule type" value="Genomic_DNA"/>
</dbReference>
<protein>
    <submittedName>
        <fullName evidence="8">Electron transport protein SCO1/SenC</fullName>
    </submittedName>
</protein>
<feature type="binding site" evidence="3">
    <location>
        <position position="189"/>
    </location>
    <ligand>
        <name>Cu cation</name>
        <dbReference type="ChEBI" id="CHEBI:23378"/>
    </ligand>
</feature>
<keyword evidence="3" id="KW-0479">Metal-binding</keyword>
<dbReference type="InterPro" id="IPR036249">
    <property type="entry name" value="Thioredoxin-like_sf"/>
</dbReference>
<evidence type="ECO:0000256" key="6">
    <source>
        <dbReference type="SAM" id="Phobius"/>
    </source>
</evidence>
<dbReference type="InterPro" id="IPR003782">
    <property type="entry name" value="SCO1/SenC"/>
</dbReference>
<dbReference type="SUPFAM" id="SSF52833">
    <property type="entry name" value="Thioredoxin-like"/>
    <property type="match status" value="1"/>
</dbReference>
<feature type="binding site" evidence="3">
    <location>
        <position position="100"/>
    </location>
    <ligand>
        <name>Cu cation</name>
        <dbReference type="ChEBI" id="CHEBI:23378"/>
    </ligand>
</feature>
<name>D0LJV8_HALO1</name>
<dbReference type="eggNOG" id="COG1999">
    <property type="taxonomic scope" value="Bacteria"/>
</dbReference>
<gene>
    <name evidence="8" type="ordered locus">Hoch_5990</name>
</gene>
<dbReference type="Pfam" id="PF02630">
    <property type="entry name" value="SCO1-SenC"/>
    <property type="match status" value="1"/>
</dbReference>
<dbReference type="GO" id="GO:0046872">
    <property type="term" value="F:metal ion binding"/>
    <property type="evidence" value="ECO:0007669"/>
    <property type="project" value="UniProtKB-KW"/>
</dbReference>
<dbReference type="InterPro" id="IPR013766">
    <property type="entry name" value="Thioredoxin_domain"/>
</dbReference>
<feature type="region of interest" description="Disordered" evidence="5">
    <location>
        <begin position="1"/>
        <end position="20"/>
    </location>
</feature>
<comment type="similarity">
    <text evidence="1">Belongs to the SCO1/2 family.</text>
</comment>
<accession>D0LJV8</accession>
<evidence type="ECO:0000256" key="4">
    <source>
        <dbReference type="PIRSR" id="PIRSR603782-2"/>
    </source>
</evidence>
<proteinExistence type="inferred from homology"/>
<feature type="disulfide bond" description="Redox-active" evidence="4">
    <location>
        <begin position="96"/>
        <end position="100"/>
    </location>
</feature>
<feature type="domain" description="Thioredoxin" evidence="7">
    <location>
        <begin position="58"/>
        <end position="226"/>
    </location>
</feature>
<keyword evidence="6" id="KW-0472">Membrane</keyword>
<dbReference type="PANTHER" id="PTHR12151:SF25">
    <property type="entry name" value="LINALOOL DEHYDRATASE_ISOMERASE DOMAIN-CONTAINING PROTEIN"/>
    <property type="match status" value="1"/>
</dbReference>
<keyword evidence="6" id="KW-1133">Transmembrane helix</keyword>
<feature type="binding site" evidence="3">
    <location>
        <position position="96"/>
    </location>
    <ligand>
        <name>Cu cation</name>
        <dbReference type="ChEBI" id="CHEBI:23378"/>
    </ligand>
</feature>
<keyword evidence="6" id="KW-0812">Transmembrane</keyword>
<dbReference type="PANTHER" id="PTHR12151">
    <property type="entry name" value="ELECTRON TRANSPORT PROTIN SCO1/SENC FAMILY MEMBER"/>
    <property type="match status" value="1"/>
</dbReference>
<keyword evidence="2 3" id="KW-0186">Copper</keyword>
<dbReference type="RefSeq" id="WP_012831057.1">
    <property type="nucleotide sequence ID" value="NC_013440.1"/>
</dbReference>
<evidence type="ECO:0000313" key="9">
    <source>
        <dbReference type="Proteomes" id="UP000001880"/>
    </source>
</evidence>
<organism evidence="8 9">
    <name type="scientific">Haliangium ochraceum (strain DSM 14365 / JCM 11303 / SMP-2)</name>
    <dbReference type="NCBI Taxonomy" id="502025"/>
    <lineage>
        <taxon>Bacteria</taxon>
        <taxon>Pseudomonadati</taxon>
        <taxon>Myxococcota</taxon>
        <taxon>Polyangia</taxon>
        <taxon>Haliangiales</taxon>
        <taxon>Kofleriaceae</taxon>
        <taxon>Haliangium</taxon>
    </lineage>
</organism>
<keyword evidence="4" id="KW-1015">Disulfide bond</keyword>
<evidence type="ECO:0000256" key="2">
    <source>
        <dbReference type="ARBA" id="ARBA00023008"/>
    </source>
</evidence>
<dbReference type="HOGENOM" id="CLU_050131_2_1_7"/>
<reference evidence="8 9" key="1">
    <citation type="journal article" date="2010" name="Stand. Genomic Sci.">
        <title>Complete genome sequence of Haliangium ochraceum type strain (SMP-2).</title>
        <authorList>
            <consortium name="US DOE Joint Genome Institute (JGI-PGF)"/>
            <person name="Ivanova N."/>
            <person name="Daum C."/>
            <person name="Lang E."/>
            <person name="Abt B."/>
            <person name="Kopitz M."/>
            <person name="Saunders E."/>
            <person name="Lapidus A."/>
            <person name="Lucas S."/>
            <person name="Glavina Del Rio T."/>
            <person name="Nolan M."/>
            <person name="Tice H."/>
            <person name="Copeland A."/>
            <person name="Cheng J.F."/>
            <person name="Chen F."/>
            <person name="Bruce D."/>
            <person name="Goodwin L."/>
            <person name="Pitluck S."/>
            <person name="Mavromatis K."/>
            <person name="Pati A."/>
            <person name="Mikhailova N."/>
            <person name="Chen A."/>
            <person name="Palaniappan K."/>
            <person name="Land M."/>
            <person name="Hauser L."/>
            <person name="Chang Y.J."/>
            <person name="Jeffries C.D."/>
            <person name="Detter J.C."/>
            <person name="Brettin T."/>
            <person name="Rohde M."/>
            <person name="Goker M."/>
            <person name="Bristow J."/>
            <person name="Markowitz V."/>
            <person name="Eisen J.A."/>
            <person name="Hugenholtz P."/>
            <person name="Kyrpides N.C."/>
            <person name="Klenk H.P."/>
        </authorList>
    </citation>
    <scope>NUCLEOTIDE SEQUENCE [LARGE SCALE GENOMIC DNA]</scope>
    <source>
        <strain evidence="9">DSM 14365 / CIP 107738 / JCM 11303 / AJ 13395 / SMP-2</strain>
    </source>
</reference>